<dbReference type="OrthoDB" id="277931at2759"/>
<evidence type="ECO:0008006" key="8">
    <source>
        <dbReference type="Google" id="ProtNLM"/>
    </source>
</evidence>
<comment type="caution">
    <text evidence="6">The sequence shown here is derived from an EMBL/GenBank/DDBJ whole genome shotgun (WGS) entry which is preliminary data.</text>
</comment>
<evidence type="ECO:0000256" key="2">
    <source>
        <dbReference type="ARBA" id="ARBA00022692"/>
    </source>
</evidence>
<dbReference type="InterPro" id="IPR007941">
    <property type="entry name" value="DUF726"/>
</dbReference>
<feature type="region of interest" description="Disordered" evidence="5">
    <location>
        <begin position="863"/>
        <end position="891"/>
    </location>
</feature>
<dbReference type="AlphaFoldDB" id="A0A507FRY6"/>
<feature type="region of interest" description="Disordered" evidence="5">
    <location>
        <begin position="782"/>
        <end position="803"/>
    </location>
</feature>
<protein>
    <recommendedName>
        <fullName evidence="8">DUF726 domain-containing protein</fullName>
    </recommendedName>
</protein>
<feature type="compositionally biased region" description="Basic residues" evidence="5">
    <location>
        <begin position="363"/>
        <end position="373"/>
    </location>
</feature>
<feature type="compositionally biased region" description="Polar residues" evidence="5">
    <location>
        <begin position="351"/>
        <end position="362"/>
    </location>
</feature>
<proteinExistence type="predicted"/>
<keyword evidence="7" id="KW-1185">Reference proteome</keyword>
<evidence type="ECO:0000313" key="6">
    <source>
        <dbReference type="EMBL" id="TPX77677.1"/>
    </source>
</evidence>
<dbReference type="PANTHER" id="PTHR17920:SF3">
    <property type="entry name" value="TRANSMEMBRANE AND COILED-COIL DOMAIN-CONTAINING PROTEIN 4"/>
    <property type="match status" value="1"/>
</dbReference>
<reference evidence="6 7" key="1">
    <citation type="journal article" date="2019" name="Sci. Rep.">
        <title>Comparative genomics of chytrid fungi reveal insights into the obligate biotrophic and pathogenic lifestyle of Synchytrium endobioticum.</title>
        <authorList>
            <person name="van de Vossenberg B.T.L.H."/>
            <person name="Warris S."/>
            <person name="Nguyen H.D.T."/>
            <person name="van Gent-Pelzer M.P.E."/>
            <person name="Joly D.L."/>
            <person name="van de Geest H.C."/>
            <person name="Bonants P.J.M."/>
            <person name="Smith D.S."/>
            <person name="Levesque C.A."/>
            <person name="van der Lee T.A.J."/>
        </authorList>
    </citation>
    <scope>NUCLEOTIDE SEQUENCE [LARGE SCALE GENOMIC DNA]</scope>
    <source>
        <strain evidence="6 7">CBS 675.73</strain>
    </source>
</reference>
<evidence type="ECO:0000256" key="4">
    <source>
        <dbReference type="ARBA" id="ARBA00023136"/>
    </source>
</evidence>
<feature type="region of interest" description="Disordered" evidence="5">
    <location>
        <begin position="36"/>
        <end position="60"/>
    </location>
</feature>
<feature type="region of interest" description="Disordered" evidence="5">
    <location>
        <begin position="1"/>
        <end position="22"/>
    </location>
</feature>
<accession>A0A507FRY6</accession>
<dbReference type="GO" id="GO:0016020">
    <property type="term" value="C:membrane"/>
    <property type="evidence" value="ECO:0007669"/>
    <property type="project" value="UniProtKB-SubCell"/>
</dbReference>
<comment type="subcellular location">
    <subcellularLocation>
        <location evidence="1">Membrane</location>
        <topology evidence="1">Multi-pass membrane protein</topology>
    </subcellularLocation>
</comment>
<evidence type="ECO:0000256" key="1">
    <source>
        <dbReference type="ARBA" id="ARBA00004141"/>
    </source>
</evidence>
<feature type="compositionally biased region" description="Low complexity" evidence="5">
    <location>
        <begin position="40"/>
        <end position="54"/>
    </location>
</feature>
<dbReference type="PANTHER" id="PTHR17920">
    <property type="entry name" value="TRANSMEMBRANE AND COILED-COIL DOMAIN-CONTAINING PROTEIN 4 TMCO4"/>
    <property type="match status" value="1"/>
</dbReference>
<sequence length="891" mass="97023">METIEVSSATTTVGNMESPDDKRSVAILPVTGNEIVSSPTTATADGDAANSATGAGTGEAGSPILQSKDIVITYSLLLLAMFSSNLQELQELGYMLDQTTQEKSATEARQNHARRILSTLFSTKPKPQTLQKLATSPSMPCVDSYDKWSRGILEAVIWFNSLGSDDIDCLKHVQSQGVETDALLKILRLAVRKLASPAGVHGSHNMAVIVISNLLTSTFMYQGAFTLLKSPTSETPLHHQHSPATLRYDARMRQTVRKLTVLLLSDGSGTDRWEQEKTRSFVQQRIEHSVIKHVVAEKKEHWDTQLLKKFVTSDNSVATVSKSLSRPLIGEQKKPTRPASMISTAPIPKESLNNASGANSTSPKHRSLGRKPGLKIDTTPKAQDDIKAGSMMQWMYDGLSTPVSSVGSFITATLAKPSATSISEKEELVPPSLETILGVRPGGIGAHSGTTPEGLDDWSAKSIMSHSTSLHTVVCLSGLIASEEDAVDSWNFLPAFTPFSDIVSVSFNSQAQMNLSQDLCAFKSLTKEAHLLSPSPSKYQPSPKNNLYGLQALQETETDEPASKPIPSNADHSFPTPPSIIDAWTNLLDAAQTAGKHLGQKLLAEDFGQRPTSLVGFGLGARVIYFALVELIEAASSGNESVYSFIDSVYLIAAPVRLDLEVWNKISTIVNGRLVNAYSKRDFMLNLLRSHEIDAEPENEGEGAFIGSHPIEPASASALSHSTAQAFVAVNHADAFSTKVENMDLSKSIQPQTNINKILPRLMERIGFDRCFGDFRELSGDFPNHERRASRRPSNLPQKLPDPPKQVVTEILFEAAQMLTGGETDESVTDDLQDFQEFHQTPVSEQISADVIFEPSALLLEPLSRPGSNRTLDEDEHDREQARAWISSGFE</sequence>
<keyword evidence="2" id="KW-0812">Transmembrane</keyword>
<organism evidence="6 7">
    <name type="scientific">Chytriomyces confervae</name>
    <dbReference type="NCBI Taxonomy" id="246404"/>
    <lineage>
        <taxon>Eukaryota</taxon>
        <taxon>Fungi</taxon>
        <taxon>Fungi incertae sedis</taxon>
        <taxon>Chytridiomycota</taxon>
        <taxon>Chytridiomycota incertae sedis</taxon>
        <taxon>Chytridiomycetes</taxon>
        <taxon>Chytridiales</taxon>
        <taxon>Chytriomycetaceae</taxon>
        <taxon>Chytriomyces</taxon>
    </lineage>
</organism>
<evidence type="ECO:0000313" key="7">
    <source>
        <dbReference type="Proteomes" id="UP000320333"/>
    </source>
</evidence>
<gene>
    <name evidence="6" type="ORF">CcCBS67573_g01032</name>
</gene>
<evidence type="ECO:0000256" key="5">
    <source>
        <dbReference type="SAM" id="MobiDB-lite"/>
    </source>
</evidence>
<dbReference type="EMBL" id="QEAP01000016">
    <property type="protein sequence ID" value="TPX77677.1"/>
    <property type="molecule type" value="Genomic_DNA"/>
</dbReference>
<keyword evidence="3" id="KW-1133">Transmembrane helix</keyword>
<dbReference type="Proteomes" id="UP000320333">
    <property type="component" value="Unassembled WGS sequence"/>
</dbReference>
<evidence type="ECO:0000256" key="3">
    <source>
        <dbReference type="ARBA" id="ARBA00022989"/>
    </source>
</evidence>
<name>A0A507FRY6_9FUNG</name>
<keyword evidence="4" id="KW-0472">Membrane</keyword>
<feature type="region of interest" description="Disordered" evidence="5">
    <location>
        <begin position="328"/>
        <end position="381"/>
    </location>
</feature>
<feature type="compositionally biased region" description="Polar residues" evidence="5">
    <location>
        <begin position="1"/>
        <end position="15"/>
    </location>
</feature>
<dbReference type="Pfam" id="PF05277">
    <property type="entry name" value="DUF726"/>
    <property type="match status" value="1"/>
</dbReference>